<gene>
    <name evidence="1" type="ORF">BPO_1057</name>
</gene>
<dbReference type="EMBL" id="CP136426">
    <property type="protein sequence ID" value="WOC51704.1"/>
    <property type="molecule type" value="Genomic_DNA"/>
</dbReference>
<dbReference type="RefSeq" id="WP_327983440.1">
    <property type="nucleotide sequence ID" value="NZ_CP136426.1"/>
</dbReference>
<sequence>MNLNNLNNTHLTEEQVTAVNEALTNLENALKPLQVNLTPEDRHKYGRVNEQNKLFINKVFDYLNAEPNLKSPDVDWEEFTKDFKSREALEKIFNRLNSLATRGNNAKILHDYDNYQDALEDYAYTSFRARSKAVGYEEKHKECKQFFSKSRKKADTEE</sequence>
<protein>
    <submittedName>
        <fullName evidence="1">Uncharacterized protein</fullName>
    </submittedName>
</protein>
<evidence type="ECO:0000313" key="2">
    <source>
        <dbReference type="Proteomes" id="UP001432059"/>
    </source>
</evidence>
<dbReference type="Proteomes" id="UP001432059">
    <property type="component" value="Chromosome"/>
</dbReference>
<name>A0AAU0F2L5_9FLAO</name>
<dbReference type="AlphaFoldDB" id="A0AAU0F2L5"/>
<dbReference type="KEGG" id="bpor:BPO_1057"/>
<reference evidence="1" key="1">
    <citation type="submission" date="2023-10" db="EMBL/GenBank/DDBJ databases">
        <title>Characterization and whole genome sequencing of a novel strain of Bergeyella porcorum QD2021 isolated from pig.</title>
        <authorList>
            <person name="Liu G."/>
            <person name="Chen C."/>
            <person name="Han X."/>
        </authorList>
    </citation>
    <scope>NUCLEOTIDE SEQUENCE</scope>
    <source>
        <strain evidence="1">QD2021</strain>
    </source>
</reference>
<evidence type="ECO:0000313" key="1">
    <source>
        <dbReference type="EMBL" id="WOC51704.1"/>
    </source>
</evidence>
<proteinExistence type="predicted"/>
<accession>A0AAU0F2L5</accession>
<organism evidence="1 2">
    <name type="scientific">Bergeyella porcorum</name>
    <dbReference type="NCBI Taxonomy" id="1735111"/>
    <lineage>
        <taxon>Bacteria</taxon>
        <taxon>Pseudomonadati</taxon>
        <taxon>Bacteroidota</taxon>
        <taxon>Flavobacteriia</taxon>
        <taxon>Flavobacteriales</taxon>
        <taxon>Weeksellaceae</taxon>
        <taxon>Bergeyella</taxon>
    </lineage>
</organism>
<keyword evidence="2" id="KW-1185">Reference proteome</keyword>